<keyword evidence="1" id="KW-0808">Transferase</keyword>
<dbReference type="PANTHER" id="PTHR33067:SF35">
    <property type="entry name" value="ASPARTIC PEPTIDASE DDI1-TYPE DOMAIN-CONTAINING PROTEIN"/>
    <property type="match status" value="1"/>
</dbReference>
<dbReference type="CDD" id="cd00303">
    <property type="entry name" value="retropepsin_like"/>
    <property type="match status" value="1"/>
</dbReference>
<evidence type="ECO:0000313" key="1">
    <source>
        <dbReference type="EMBL" id="GJT57553.1"/>
    </source>
</evidence>
<protein>
    <submittedName>
        <fullName evidence="1">Reverse transcriptase domain-containing protein</fullName>
    </submittedName>
</protein>
<reference evidence="1" key="2">
    <citation type="submission" date="2022-01" db="EMBL/GenBank/DDBJ databases">
        <authorList>
            <person name="Yamashiro T."/>
            <person name="Shiraishi A."/>
            <person name="Satake H."/>
            <person name="Nakayama K."/>
        </authorList>
    </citation>
    <scope>NUCLEOTIDE SEQUENCE</scope>
</reference>
<proteinExistence type="predicted"/>
<dbReference type="EMBL" id="BQNB010016940">
    <property type="protein sequence ID" value="GJT57553.1"/>
    <property type="molecule type" value="Genomic_DNA"/>
</dbReference>
<gene>
    <name evidence="1" type="ORF">Tco_0992607</name>
</gene>
<keyword evidence="2" id="KW-1185">Reference proteome</keyword>
<accession>A0ABQ5F2K4</accession>
<keyword evidence="1" id="KW-0548">Nucleotidyltransferase</keyword>
<evidence type="ECO:0000313" key="2">
    <source>
        <dbReference type="Proteomes" id="UP001151760"/>
    </source>
</evidence>
<reference evidence="1" key="1">
    <citation type="journal article" date="2022" name="Int. J. Mol. Sci.">
        <title>Draft Genome of Tanacetum Coccineum: Genomic Comparison of Closely Related Tanacetum-Family Plants.</title>
        <authorList>
            <person name="Yamashiro T."/>
            <person name="Shiraishi A."/>
            <person name="Nakayama K."/>
            <person name="Satake H."/>
        </authorList>
    </citation>
    <scope>NUCLEOTIDE SEQUENCE</scope>
</reference>
<dbReference type="PANTHER" id="PTHR33067">
    <property type="entry name" value="RNA-DIRECTED DNA POLYMERASE-RELATED"/>
    <property type="match status" value="1"/>
</dbReference>
<comment type="caution">
    <text evidence="1">The sequence shown here is derived from an EMBL/GenBank/DDBJ whole genome shotgun (WGS) entry which is preliminary data.</text>
</comment>
<dbReference type="GO" id="GO:0003964">
    <property type="term" value="F:RNA-directed DNA polymerase activity"/>
    <property type="evidence" value="ECO:0007669"/>
    <property type="project" value="UniProtKB-KW"/>
</dbReference>
<sequence>MEAQYGKFLDMIRVVRINVPLVDVLIGMSNYGKFLKELVSNKHKLEQISLAFLSDESLAIIQNKVLPKLEDPRSFLIPCTFSKTFSCNALAGLGASINLMPYSLYGQLSLETLKPTKMSVRLADRSFQYPIRIAKNMLVKVGKFTFPVNFVILEMEEDSKVPLILGRHFLHTAYAVICVKQKQINIGVGSERMIFFIDSAMKHSYLNDDTCFSIDVIDEIVKEYFDALLNKASKILYSIKGTPLEDKIFAEFDEFIAMNIEEHIEPEINEEEMSFKKTTFDIDYKIKKSLDEPPTDLELKPHPGHLEYAFLEEPSFFL</sequence>
<organism evidence="1 2">
    <name type="scientific">Tanacetum coccineum</name>
    <dbReference type="NCBI Taxonomy" id="301880"/>
    <lineage>
        <taxon>Eukaryota</taxon>
        <taxon>Viridiplantae</taxon>
        <taxon>Streptophyta</taxon>
        <taxon>Embryophyta</taxon>
        <taxon>Tracheophyta</taxon>
        <taxon>Spermatophyta</taxon>
        <taxon>Magnoliopsida</taxon>
        <taxon>eudicotyledons</taxon>
        <taxon>Gunneridae</taxon>
        <taxon>Pentapetalae</taxon>
        <taxon>asterids</taxon>
        <taxon>campanulids</taxon>
        <taxon>Asterales</taxon>
        <taxon>Asteraceae</taxon>
        <taxon>Asteroideae</taxon>
        <taxon>Anthemideae</taxon>
        <taxon>Anthemidinae</taxon>
        <taxon>Tanacetum</taxon>
    </lineage>
</organism>
<dbReference type="Gene3D" id="2.40.70.10">
    <property type="entry name" value="Acid Proteases"/>
    <property type="match status" value="1"/>
</dbReference>
<name>A0ABQ5F2K4_9ASTR</name>
<dbReference type="InterPro" id="IPR021109">
    <property type="entry name" value="Peptidase_aspartic_dom_sf"/>
</dbReference>
<dbReference type="Proteomes" id="UP001151760">
    <property type="component" value="Unassembled WGS sequence"/>
</dbReference>
<keyword evidence="1" id="KW-0695">RNA-directed DNA polymerase</keyword>